<evidence type="ECO:0000256" key="5">
    <source>
        <dbReference type="PROSITE-ProRule" id="PRU00335"/>
    </source>
</evidence>
<dbReference type="SUPFAM" id="SSF46689">
    <property type="entry name" value="Homeodomain-like"/>
    <property type="match status" value="1"/>
</dbReference>
<dbReference type="GO" id="GO:0046677">
    <property type="term" value="P:response to antibiotic"/>
    <property type="evidence" value="ECO:0007669"/>
    <property type="project" value="InterPro"/>
</dbReference>
<feature type="DNA-binding region" description="H-T-H motif" evidence="5">
    <location>
        <begin position="33"/>
        <end position="52"/>
    </location>
</feature>
<evidence type="ECO:0000259" key="6">
    <source>
        <dbReference type="PROSITE" id="PS50977"/>
    </source>
</evidence>
<keyword evidence="4" id="KW-0804">Transcription</keyword>
<dbReference type="AlphaFoldDB" id="A0AAU7G8I9"/>
<dbReference type="PANTHER" id="PTHR30055:SF151">
    <property type="entry name" value="TRANSCRIPTIONAL REGULATORY PROTEIN"/>
    <property type="match status" value="1"/>
</dbReference>
<dbReference type="PRINTS" id="PR00400">
    <property type="entry name" value="TETREPRESSOR"/>
</dbReference>
<dbReference type="Gene3D" id="1.10.357.10">
    <property type="entry name" value="Tetracycline Repressor, domain 2"/>
    <property type="match status" value="1"/>
</dbReference>
<gene>
    <name evidence="7" type="ORF">AAME72_12960</name>
</gene>
<keyword evidence="2" id="KW-0805">Transcription regulation</keyword>
<keyword evidence="3 5" id="KW-0238">DNA-binding</keyword>
<dbReference type="SUPFAM" id="SSF48498">
    <property type="entry name" value="Tetracyclin repressor-like, C-terminal domain"/>
    <property type="match status" value="1"/>
</dbReference>
<evidence type="ECO:0000256" key="2">
    <source>
        <dbReference type="ARBA" id="ARBA00023015"/>
    </source>
</evidence>
<keyword evidence="1" id="KW-0678">Repressor</keyword>
<evidence type="ECO:0000313" key="7">
    <source>
        <dbReference type="EMBL" id="XBM46989.1"/>
    </source>
</evidence>
<dbReference type="InterPro" id="IPR001647">
    <property type="entry name" value="HTH_TetR"/>
</dbReference>
<reference evidence="7" key="1">
    <citation type="submission" date="2024-05" db="EMBL/GenBank/DDBJ databases">
        <title>The Natural Products Discovery Center: Release of the First 8490 Sequenced Strains for Exploring Actinobacteria Biosynthetic Diversity.</title>
        <authorList>
            <person name="Kalkreuter E."/>
            <person name="Kautsar S.A."/>
            <person name="Yang D."/>
            <person name="Bader C.D."/>
            <person name="Teijaro C.N."/>
            <person name="Fluegel L."/>
            <person name="Davis C.M."/>
            <person name="Simpson J.R."/>
            <person name="Lauterbach L."/>
            <person name="Steele A.D."/>
            <person name="Gui C."/>
            <person name="Meng S."/>
            <person name="Li G."/>
            <person name="Viehrig K."/>
            <person name="Ye F."/>
            <person name="Su P."/>
            <person name="Kiefer A.F."/>
            <person name="Nichols A."/>
            <person name="Cepeda A.J."/>
            <person name="Yan W."/>
            <person name="Fan B."/>
            <person name="Jiang Y."/>
            <person name="Adhikari A."/>
            <person name="Zheng C.-J."/>
            <person name="Schuster L."/>
            <person name="Cowan T.M."/>
            <person name="Smanski M.J."/>
            <person name="Chevrette M.G."/>
            <person name="de Carvalho L.P.S."/>
            <person name="Shen B."/>
        </authorList>
    </citation>
    <scope>NUCLEOTIDE SEQUENCE</scope>
    <source>
        <strain evidence="7">NPDC080035</strain>
    </source>
</reference>
<dbReference type="InterPro" id="IPR004111">
    <property type="entry name" value="Repressor_TetR_C"/>
</dbReference>
<dbReference type="GO" id="GO:0045892">
    <property type="term" value="P:negative regulation of DNA-templated transcription"/>
    <property type="evidence" value="ECO:0007669"/>
    <property type="project" value="InterPro"/>
</dbReference>
<protein>
    <submittedName>
        <fullName evidence="7">TetR/AcrR family transcriptional regulator</fullName>
    </submittedName>
</protein>
<dbReference type="InterPro" id="IPR050109">
    <property type="entry name" value="HTH-type_TetR-like_transc_reg"/>
</dbReference>
<dbReference type="GO" id="GO:0000976">
    <property type="term" value="F:transcription cis-regulatory region binding"/>
    <property type="evidence" value="ECO:0007669"/>
    <property type="project" value="TreeGrafter"/>
</dbReference>
<dbReference type="InterPro" id="IPR003012">
    <property type="entry name" value="Tet_transcr_reg_TetR"/>
</dbReference>
<evidence type="ECO:0000256" key="4">
    <source>
        <dbReference type="ARBA" id="ARBA00023163"/>
    </source>
</evidence>
<accession>A0AAU7G8I9</accession>
<dbReference type="RefSeq" id="WP_348786965.1">
    <property type="nucleotide sequence ID" value="NZ_CP157390.1"/>
</dbReference>
<name>A0AAU7G8I9_9MICO</name>
<dbReference type="PROSITE" id="PS50977">
    <property type="entry name" value="HTH_TETR_2"/>
    <property type="match status" value="1"/>
</dbReference>
<dbReference type="EMBL" id="CP157390">
    <property type="protein sequence ID" value="XBM46989.1"/>
    <property type="molecule type" value="Genomic_DNA"/>
</dbReference>
<dbReference type="Gene3D" id="1.10.10.60">
    <property type="entry name" value="Homeodomain-like"/>
    <property type="match status" value="1"/>
</dbReference>
<dbReference type="GO" id="GO:0003700">
    <property type="term" value="F:DNA-binding transcription factor activity"/>
    <property type="evidence" value="ECO:0007669"/>
    <property type="project" value="TreeGrafter"/>
</dbReference>
<dbReference type="PANTHER" id="PTHR30055">
    <property type="entry name" value="HTH-TYPE TRANSCRIPTIONAL REGULATOR RUTR"/>
    <property type="match status" value="1"/>
</dbReference>
<proteinExistence type="predicted"/>
<evidence type="ECO:0000256" key="1">
    <source>
        <dbReference type="ARBA" id="ARBA00022491"/>
    </source>
</evidence>
<organism evidence="7">
    <name type="scientific">Leifsonia sp. NPDC080035</name>
    <dbReference type="NCBI Taxonomy" id="3143936"/>
    <lineage>
        <taxon>Bacteria</taxon>
        <taxon>Bacillati</taxon>
        <taxon>Actinomycetota</taxon>
        <taxon>Actinomycetes</taxon>
        <taxon>Micrococcales</taxon>
        <taxon>Microbacteriaceae</taxon>
        <taxon>Leifsonia</taxon>
    </lineage>
</organism>
<dbReference type="Pfam" id="PF02909">
    <property type="entry name" value="TetR_C_1"/>
    <property type="match status" value="1"/>
</dbReference>
<dbReference type="InterPro" id="IPR036271">
    <property type="entry name" value="Tet_transcr_reg_TetR-rel_C_sf"/>
</dbReference>
<dbReference type="InterPro" id="IPR009057">
    <property type="entry name" value="Homeodomain-like_sf"/>
</dbReference>
<sequence>MSTSKPDRQRLSRDLVLRSALTIADREGSAGLTMRLLSTELGVVPMALYKHVANKDELIDGIVDLVWAEVEPPDASGDPAQWRPAMRARAVSLRETLRRHPWAVGLMETRMRPGPANLAQHNAMMGCLRRAGFSFRNTVHVTSVLDAYVYGFALQQQTLPFDTAEESGEVAQQKLEQQPAELAELAARFPYLIEVVAELATAGYDYDAEFETGLDLILDGVQRLRPEWVGGSGA</sequence>
<feature type="domain" description="HTH tetR-type" evidence="6">
    <location>
        <begin position="10"/>
        <end position="70"/>
    </location>
</feature>
<evidence type="ECO:0000256" key="3">
    <source>
        <dbReference type="ARBA" id="ARBA00023125"/>
    </source>
</evidence>